<name>A0A423SKG7_PENVA</name>
<keyword evidence="3 4" id="KW-0808">Transferase</keyword>
<protein>
    <recommendedName>
        <fullName evidence="5">UDP-glucuronosyltransferase</fullName>
        <ecNumber evidence="5">2.4.1.17</ecNumber>
    </recommendedName>
</protein>
<dbReference type="InterPro" id="IPR050271">
    <property type="entry name" value="UDP-glycosyltransferase"/>
</dbReference>
<keyword evidence="8" id="KW-1185">Reference proteome</keyword>
<dbReference type="GO" id="GO:0015020">
    <property type="term" value="F:glucuronosyltransferase activity"/>
    <property type="evidence" value="ECO:0007669"/>
    <property type="project" value="UniProtKB-EC"/>
</dbReference>
<evidence type="ECO:0000256" key="6">
    <source>
        <dbReference type="SAM" id="MobiDB-lite"/>
    </source>
</evidence>
<proteinExistence type="inferred from homology"/>
<dbReference type="OrthoDB" id="5835829at2759"/>
<comment type="subcellular location">
    <subcellularLocation>
        <location evidence="5">Membrane</location>
        <topology evidence="5">Single-pass membrane protein</topology>
    </subcellularLocation>
</comment>
<dbReference type="EMBL" id="QCYY01003221">
    <property type="protein sequence ID" value="ROT64624.1"/>
    <property type="molecule type" value="Genomic_DNA"/>
</dbReference>
<dbReference type="Pfam" id="PF00201">
    <property type="entry name" value="UDPGT"/>
    <property type="match status" value="1"/>
</dbReference>
<comment type="caution">
    <text evidence="7">The sequence shown here is derived from an EMBL/GenBank/DDBJ whole genome shotgun (WGS) entry which is preliminary data.</text>
</comment>
<dbReference type="FunFam" id="3.40.50.2000:FF:000021">
    <property type="entry name" value="UDP-glucuronosyltransferase"/>
    <property type="match status" value="1"/>
</dbReference>
<dbReference type="GO" id="GO:0016020">
    <property type="term" value="C:membrane"/>
    <property type="evidence" value="ECO:0007669"/>
    <property type="project" value="UniProtKB-SubCell"/>
</dbReference>
<evidence type="ECO:0000256" key="1">
    <source>
        <dbReference type="ARBA" id="ARBA00009995"/>
    </source>
</evidence>
<organism evidence="7 8">
    <name type="scientific">Penaeus vannamei</name>
    <name type="common">Whiteleg shrimp</name>
    <name type="synonym">Litopenaeus vannamei</name>
    <dbReference type="NCBI Taxonomy" id="6689"/>
    <lineage>
        <taxon>Eukaryota</taxon>
        <taxon>Metazoa</taxon>
        <taxon>Ecdysozoa</taxon>
        <taxon>Arthropoda</taxon>
        <taxon>Crustacea</taxon>
        <taxon>Multicrustacea</taxon>
        <taxon>Malacostraca</taxon>
        <taxon>Eumalacostraca</taxon>
        <taxon>Eucarida</taxon>
        <taxon>Decapoda</taxon>
        <taxon>Dendrobranchiata</taxon>
        <taxon>Penaeoidea</taxon>
        <taxon>Penaeidae</taxon>
        <taxon>Penaeus</taxon>
    </lineage>
</organism>
<dbReference type="SUPFAM" id="SSF53756">
    <property type="entry name" value="UDP-Glycosyltransferase/glycogen phosphorylase"/>
    <property type="match status" value="1"/>
</dbReference>
<dbReference type="Proteomes" id="UP000283509">
    <property type="component" value="Unassembled WGS sequence"/>
</dbReference>
<comment type="catalytic activity">
    <reaction evidence="5">
        <text>glucuronate acceptor + UDP-alpha-D-glucuronate = acceptor beta-D-glucuronoside + UDP + H(+)</text>
        <dbReference type="Rhea" id="RHEA:21032"/>
        <dbReference type="ChEBI" id="CHEBI:15378"/>
        <dbReference type="ChEBI" id="CHEBI:58052"/>
        <dbReference type="ChEBI" id="CHEBI:58223"/>
        <dbReference type="ChEBI" id="CHEBI:132367"/>
        <dbReference type="ChEBI" id="CHEBI:132368"/>
        <dbReference type="EC" id="2.4.1.17"/>
    </reaction>
</comment>
<dbReference type="AlphaFoldDB" id="A0A423SKG7"/>
<comment type="similarity">
    <text evidence="1 4">Belongs to the UDP-glycosyltransferase family.</text>
</comment>
<keyword evidence="2 4" id="KW-0328">Glycosyltransferase</keyword>
<dbReference type="EC" id="2.4.1.17" evidence="5"/>
<dbReference type="PROSITE" id="PS00375">
    <property type="entry name" value="UDPGT"/>
    <property type="match status" value="1"/>
</dbReference>
<reference evidence="7 8" key="2">
    <citation type="submission" date="2019-01" db="EMBL/GenBank/DDBJ databases">
        <title>The decoding of complex shrimp genome reveals the adaptation for benthos swimmer, frequently molting mechanism and breeding impact on genome.</title>
        <authorList>
            <person name="Sun Y."/>
            <person name="Gao Y."/>
            <person name="Yu Y."/>
        </authorList>
    </citation>
    <scope>NUCLEOTIDE SEQUENCE [LARGE SCALE GENOMIC DNA]</scope>
    <source>
        <tissue evidence="7">Muscle</tissue>
    </source>
</reference>
<evidence type="ECO:0000313" key="8">
    <source>
        <dbReference type="Proteomes" id="UP000283509"/>
    </source>
</evidence>
<feature type="compositionally biased region" description="Basic and acidic residues" evidence="6">
    <location>
        <begin position="165"/>
        <end position="179"/>
    </location>
</feature>
<dbReference type="PANTHER" id="PTHR48043:SF145">
    <property type="entry name" value="FI06409P-RELATED"/>
    <property type="match status" value="1"/>
</dbReference>
<sequence length="179" mass="19841">MAGSGEAGVVLFTMGFIFNPKTVPLSVIRAFMGAFGRLKQRVLVKLEGTYEHTPPNVKVVDWLPQQDILAHEKTVLFFTHCGMHGILEALHYGVPMVGMPVFADQQDVLMRLQERGVARGVHKEASEDEIFQAINDISPECPPPVPNITRPAAFTPRPRPMAGGTRHEHEGRRPPEDGR</sequence>
<evidence type="ECO:0000313" key="7">
    <source>
        <dbReference type="EMBL" id="ROT64624.1"/>
    </source>
</evidence>
<evidence type="ECO:0000256" key="3">
    <source>
        <dbReference type="ARBA" id="ARBA00022679"/>
    </source>
</evidence>
<dbReference type="InterPro" id="IPR002213">
    <property type="entry name" value="UDP_glucos_trans"/>
</dbReference>
<dbReference type="Gene3D" id="3.40.50.2000">
    <property type="entry name" value="Glycogen Phosphorylase B"/>
    <property type="match status" value="1"/>
</dbReference>
<evidence type="ECO:0000256" key="5">
    <source>
        <dbReference type="RuleBase" id="RU362059"/>
    </source>
</evidence>
<dbReference type="CDD" id="cd03784">
    <property type="entry name" value="GT1_Gtf-like"/>
    <property type="match status" value="1"/>
</dbReference>
<accession>A0A423SKG7</accession>
<gene>
    <name evidence="7" type="ORF">C7M84_017427</name>
</gene>
<evidence type="ECO:0000256" key="2">
    <source>
        <dbReference type="ARBA" id="ARBA00022676"/>
    </source>
</evidence>
<dbReference type="PANTHER" id="PTHR48043">
    <property type="entry name" value="EG:EG0003.4 PROTEIN-RELATED"/>
    <property type="match status" value="1"/>
</dbReference>
<feature type="region of interest" description="Disordered" evidence="6">
    <location>
        <begin position="138"/>
        <end position="179"/>
    </location>
</feature>
<evidence type="ECO:0000256" key="4">
    <source>
        <dbReference type="RuleBase" id="RU003718"/>
    </source>
</evidence>
<dbReference type="InterPro" id="IPR035595">
    <property type="entry name" value="UDP_glycos_trans_CS"/>
</dbReference>
<reference evidence="7 8" key="1">
    <citation type="submission" date="2018-04" db="EMBL/GenBank/DDBJ databases">
        <authorList>
            <person name="Zhang X."/>
            <person name="Yuan J."/>
            <person name="Li F."/>
            <person name="Xiang J."/>
        </authorList>
    </citation>
    <scope>NUCLEOTIDE SEQUENCE [LARGE SCALE GENOMIC DNA]</scope>
    <source>
        <tissue evidence="7">Muscle</tissue>
    </source>
</reference>